<organism evidence="2 3">
    <name type="scientific">Phytophthora nicotianae P1976</name>
    <dbReference type="NCBI Taxonomy" id="1317066"/>
    <lineage>
        <taxon>Eukaryota</taxon>
        <taxon>Sar</taxon>
        <taxon>Stramenopiles</taxon>
        <taxon>Oomycota</taxon>
        <taxon>Peronosporomycetes</taxon>
        <taxon>Peronosporales</taxon>
        <taxon>Peronosporaceae</taxon>
        <taxon>Phytophthora</taxon>
    </lineage>
</organism>
<gene>
    <name evidence="2" type="ORF">F444_13726</name>
</gene>
<dbReference type="OrthoDB" id="101648at2759"/>
<reference evidence="2 3" key="1">
    <citation type="submission" date="2013-11" db="EMBL/GenBank/DDBJ databases">
        <title>The Genome Sequence of Phytophthora parasitica P1976.</title>
        <authorList>
            <consortium name="The Broad Institute Genomics Platform"/>
            <person name="Russ C."/>
            <person name="Tyler B."/>
            <person name="Panabieres F."/>
            <person name="Shan W."/>
            <person name="Tripathy S."/>
            <person name="Grunwald N."/>
            <person name="Machado M."/>
            <person name="Johnson C.S."/>
            <person name="Walker B."/>
            <person name="Young S."/>
            <person name="Zeng Q."/>
            <person name="Gargeya S."/>
            <person name="Fitzgerald M."/>
            <person name="Haas B."/>
            <person name="Abouelleil A."/>
            <person name="Allen A.W."/>
            <person name="Alvarado L."/>
            <person name="Arachchi H.M."/>
            <person name="Berlin A.M."/>
            <person name="Chapman S.B."/>
            <person name="Gainer-Dewar J."/>
            <person name="Goldberg J."/>
            <person name="Griggs A."/>
            <person name="Gujja S."/>
            <person name="Hansen M."/>
            <person name="Howarth C."/>
            <person name="Imamovic A."/>
            <person name="Ireland A."/>
            <person name="Larimer J."/>
            <person name="McCowan C."/>
            <person name="Murphy C."/>
            <person name="Pearson M."/>
            <person name="Poon T.W."/>
            <person name="Priest M."/>
            <person name="Roberts A."/>
            <person name="Saif S."/>
            <person name="Shea T."/>
            <person name="Sisk P."/>
            <person name="Sykes S."/>
            <person name="Wortman J."/>
            <person name="Nusbaum C."/>
            <person name="Birren B."/>
        </authorList>
    </citation>
    <scope>NUCLEOTIDE SEQUENCE [LARGE SCALE GENOMIC DNA]</scope>
    <source>
        <strain evidence="2 3">P1976</strain>
    </source>
</reference>
<evidence type="ECO:0000313" key="2">
    <source>
        <dbReference type="EMBL" id="ETO69744.1"/>
    </source>
</evidence>
<dbReference type="Proteomes" id="UP000028582">
    <property type="component" value="Unassembled WGS sequence"/>
</dbReference>
<feature type="region of interest" description="Disordered" evidence="1">
    <location>
        <begin position="17"/>
        <end position="39"/>
    </location>
</feature>
<dbReference type="AlphaFoldDB" id="A0A080ZSY3"/>
<evidence type="ECO:0000256" key="1">
    <source>
        <dbReference type="SAM" id="MobiDB-lite"/>
    </source>
</evidence>
<proteinExistence type="predicted"/>
<protein>
    <submittedName>
        <fullName evidence="2">Uncharacterized protein</fullName>
    </submittedName>
</protein>
<sequence>MDQDNDNYFGGAFSHELPSALPSPTLPPPGYESSTASHTRKTTVCKQLLQSRLQAINSIEEKLEKISKYSLKLMNERDELALMMAYEKKQTIRLAAAAGVPTHGRGYVMSFSVALEQCCEALLEHN</sequence>
<dbReference type="EMBL" id="ANJA01002511">
    <property type="protein sequence ID" value="ETO69744.1"/>
    <property type="molecule type" value="Genomic_DNA"/>
</dbReference>
<comment type="caution">
    <text evidence="2">The sequence shown here is derived from an EMBL/GenBank/DDBJ whole genome shotgun (WGS) entry which is preliminary data.</text>
</comment>
<evidence type="ECO:0000313" key="3">
    <source>
        <dbReference type="Proteomes" id="UP000028582"/>
    </source>
</evidence>
<name>A0A080ZSY3_PHYNI</name>
<accession>A0A080ZSY3</accession>